<dbReference type="Proteomes" id="UP001152797">
    <property type="component" value="Unassembled WGS sequence"/>
</dbReference>
<dbReference type="InterPro" id="IPR041698">
    <property type="entry name" value="Methyltransf_25"/>
</dbReference>
<sequence>MVYQKGSSARLPSCHVSGHRCHWRQRPIARPRRDSPADRSVALEAAEKWLKEAQTACDIVISPSTSSFLQLQSLLKHLNAADEASVRIWCDLCGSEKELCDLEGRLRQKAIDIFEVVKFDLAQLSVHRSNPHLPGSNSSTPLRADLLRPSFGSVSCMEIWEMSGRLSQRILGSPTSTADSSILAKLSGCAEEDAARLIRFGRRLSELFAPIELTKHLARQDWTKVPYASGAALLPALDQVVRELQMSGTKDVKVKVAIFGSSGCQLAAAAHRLGCESTLAEPRVLLRACLQRLFEHNQVTCTVGEGADPTADVFVVAFDEDGLVEWGQLQLIRRHLRAEPGRMPRLIPERIIIKAALIDDTLPRIRGCQLNRFERMRGFDLRVSHRWPKGACHIHPQFRSNSQVIYDFTLSEFVADADALDRTHLSFLPQPGSISGVAYWVTVPGLPEEFDEAWIRCIQPLPVRRVEVGSVKTLHLWANFSDVKLWFDWAEDDCETTVVPPLGKTKLPPWHFKMLNDHQRNRGYHQAISRAVQRKMPGALRLLDCGCGAGLLSLLASREGGPSLEITAVELSPLLSDITQEVFGASRASQPSQLKLVTGDVRSLRSEEVGRYDIIVSELMDASGLGESLLSVLEHACRDLASPGAQVIPCGLRLIGALGWLTLPNCHGSFDFSSLDALNFCSRVGGPFSKENPPSCLHVGHDLPSLHSGPFTSRNLNRLRRGEAWDLLTEEDTLLTVDFREAFLHDLRHSRVQPSVVHGTRCLTRCGRGQGAWQTSLEVADWMRLEGIQLDDICCNALVSCCGNGNQWQEALRYPKTDSRGASALISACRGFWKAAQEILGSITWRSIQVDLVTSNAAVSAMDKGKQWEKGLLLFDVLKWRKIFDSYTFTSIISSCATPTWHSAGALLVEMNFHRVACNVKTVNSQVSADGQLGLWQRSLRLVEAMGRSSLRADEDTLNAVMSGQDEMESQDFWQISMQQLFSWWQTGADLRFPVSFSSLLRACVECNQWCVAANLFERSMYSKQFLYPSSFNAAITMADPAMFGWEVAFHVLERMTDGRLLPSEITWNSVLGVCEKSLAWEWGLAVQDCAAKAMDGRSFDAILSASSKTSSWRVATSLMEQVEFRVLPDLVSYHLLMAIRPWRDAVVLLRKMQLVGLEPVGDSHNILLSLQDDWLRALAQVEQMPWKTLEVDEVAINSTMKVCKGQWMRCCDFAKRLAKRLGRRSCLLAVGKMSSDEATCAVCLNMGIYIILDIIYI</sequence>
<reference evidence="2" key="1">
    <citation type="submission" date="2022-10" db="EMBL/GenBank/DDBJ databases">
        <authorList>
            <person name="Chen Y."/>
            <person name="Dougan E. K."/>
            <person name="Chan C."/>
            <person name="Rhodes N."/>
            <person name="Thang M."/>
        </authorList>
    </citation>
    <scope>NUCLEOTIDE SEQUENCE</scope>
</reference>
<dbReference type="InterPro" id="IPR029063">
    <property type="entry name" value="SAM-dependent_MTases_sf"/>
</dbReference>
<proteinExistence type="predicted"/>
<name>A0A9P1CIF2_9DINO</name>
<protein>
    <submittedName>
        <fullName evidence="3">Protein arginine N-methyltransferase 9 (Protein arginine N-methyltransferase 10)</fullName>
    </submittedName>
</protein>
<dbReference type="EMBL" id="CAMXCT020001768">
    <property type="protein sequence ID" value="CAL1146227.1"/>
    <property type="molecule type" value="Genomic_DNA"/>
</dbReference>
<dbReference type="OrthoDB" id="10028886at2759"/>
<dbReference type="AlphaFoldDB" id="A0A9P1CIF2"/>
<evidence type="ECO:0000313" key="2">
    <source>
        <dbReference type="EMBL" id="CAI3992852.1"/>
    </source>
</evidence>
<dbReference type="CDD" id="cd02440">
    <property type="entry name" value="AdoMet_MTases"/>
    <property type="match status" value="1"/>
</dbReference>
<comment type="caution">
    <text evidence="2">The sequence shown here is derived from an EMBL/GenBank/DDBJ whole genome shotgun (WGS) entry which is preliminary data.</text>
</comment>
<dbReference type="Gene3D" id="1.25.40.10">
    <property type="entry name" value="Tetratricopeptide repeat domain"/>
    <property type="match status" value="4"/>
</dbReference>
<dbReference type="InterPro" id="IPR011990">
    <property type="entry name" value="TPR-like_helical_dom_sf"/>
</dbReference>
<feature type="domain" description="Methyltransferase" evidence="1">
    <location>
        <begin position="543"/>
        <end position="620"/>
    </location>
</feature>
<dbReference type="PANTHER" id="PTHR47938">
    <property type="entry name" value="RESPIRATORY COMPLEX I CHAPERONE (CIA84), PUTATIVE (AFU_ORTHOLOGUE AFUA_2G06020)-RELATED"/>
    <property type="match status" value="1"/>
</dbReference>
<evidence type="ECO:0000313" key="4">
    <source>
        <dbReference type="Proteomes" id="UP001152797"/>
    </source>
</evidence>
<accession>A0A9P1CIF2</accession>
<dbReference type="SUPFAM" id="SSF53335">
    <property type="entry name" value="S-adenosyl-L-methionine-dependent methyltransferases"/>
    <property type="match status" value="1"/>
</dbReference>
<dbReference type="GO" id="GO:0003729">
    <property type="term" value="F:mRNA binding"/>
    <property type="evidence" value="ECO:0007669"/>
    <property type="project" value="TreeGrafter"/>
</dbReference>
<dbReference type="EMBL" id="CAMXCT030001768">
    <property type="protein sequence ID" value="CAL4780164.1"/>
    <property type="molecule type" value="Genomic_DNA"/>
</dbReference>
<dbReference type="Gene3D" id="3.40.50.150">
    <property type="entry name" value="Vaccinia Virus protein VP39"/>
    <property type="match status" value="1"/>
</dbReference>
<evidence type="ECO:0000259" key="1">
    <source>
        <dbReference type="Pfam" id="PF13649"/>
    </source>
</evidence>
<dbReference type="EMBL" id="CAMXCT010001768">
    <property type="protein sequence ID" value="CAI3992852.1"/>
    <property type="molecule type" value="Genomic_DNA"/>
</dbReference>
<organism evidence="2">
    <name type="scientific">Cladocopium goreaui</name>
    <dbReference type="NCBI Taxonomy" id="2562237"/>
    <lineage>
        <taxon>Eukaryota</taxon>
        <taxon>Sar</taxon>
        <taxon>Alveolata</taxon>
        <taxon>Dinophyceae</taxon>
        <taxon>Suessiales</taxon>
        <taxon>Symbiodiniaceae</taxon>
        <taxon>Cladocopium</taxon>
    </lineage>
</organism>
<reference evidence="3 4" key="2">
    <citation type="submission" date="2024-05" db="EMBL/GenBank/DDBJ databases">
        <authorList>
            <person name="Chen Y."/>
            <person name="Shah S."/>
            <person name="Dougan E. K."/>
            <person name="Thang M."/>
            <person name="Chan C."/>
        </authorList>
    </citation>
    <scope>NUCLEOTIDE SEQUENCE [LARGE SCALE GENOMIC DNA]</scope>
</reference>
<keyword evidence="4" id="KW-1185">Reference proteome</keyword>
<dbReference type="Pfam" id="PF13649">
    <property type="entry name" value="Methyltransf_25"/>
    <property type="match status" value="1"/>
</dbReference>
<evidence type="ECO:0000313" key="3">
    <source>
        <dbReference type="EMBL" id="CAL4780164.1"/>
    </source>
</evidence>
<dbReference type="PANTHER" id="PTHR47938:SF35">
    <property type="entry name" value="PENTATRICOPEPTIDE REPEAT-CONTAINING PROTEIN 4, MITOCHONDRIAL-RELATED"/>
    <property type="match status" value="1"/>
</dbReference>
<gene>
    <name evidence="2" type="ORF">C1SCF055_LOCUS19647</name>
</gene>